<reference evidence="1" key="1">
    <citation type="journal article" date="2015" name="Nature">
        <title>Complex archaea that bridge the gap between prokaryotes and eukaryotes.</title>
        <authorList>
            <person name="Spang A."/>
            <person name="Saw J.H."/>
            <person name="Jorgensen S.L."/>
            <person name="Zaremba-Niedzwiedzka K."/>
            <person name="Martijn J."/>
            <person name="Lind A.E."/>
            <person name="van Eijk R."/>
            <person name="Schleper C."/>
            <person name="Guy L."/>
            <person name="Ettema T.J."/>
        </authorList>
    </citation>
    <scope>NUCLEOTIDE SEQUENCE</scope>
</reference>
<organism evidence="1">
    <name type="scientific">marine sediment metagenome</name>
    <dbReference type="NCBI Taxonomy" id="412755"/>
    <lineage>
        <taxon>unclassified sequences</taxon>
        <taxon>metagenomes</taxon>
        <taxon>ecological metagenomes</taxon>
    </lineage>
</organism>
<accession>A0A0F9LPU2</accession>
<dbReference type="Gene3D" id="2.30.30.100">
    <property type="match status" value="1"/>
</dbReference>
<dbReference type="InterPro" id="IPR028994">
    <property type="entry name" value="Integrin_alpha_N"/>
</dbReference>
<gene>
    <name evidence="1" type="ORF">LCGC14_1170960</name>
</gene>
<dbReference type="AlphaFoldDB" id="A0A0F9LPU2"/>
<dbReference type="SUPFAM" id="SSF69318">
    <property type="entry name" value="Integrin alpha N-terminal domain"/>
    <property type="match status" value="1"/>
</dbReference>
<evidence type="ECO:0008006" key="2">
    <source>
        <dbReference type="Google" id="ProtNLM"/>
    </source>
</evidence>
<dbReference type="EMBL" id="LAZR01005784">
    <property type="protein sequence ID" value="KKM97149.1"/>
    <property type="molecule type" value="Genomic_DNA"/>
</dbReference>
<comment type="caution">
    <text evidence="1">The sequence shown here is derived from an EMBL/GenBank/DDBJ whole genome shotgun (WGS) entry which is preliminary data.</text>
</comment>
<evidence type="ECO:0000313" key="1">
    <source>
        <dbReference type="EMBL" id="KKM97149.1"/>
    </source>
</evidence>
<proteinExistence type="predicted"/>
<protein>
    <recommendedName>
        <fullName evidence="2">VCBS repeat-containing protein</fullName>
    </recommendedName>
</protein>
<name>A0A0F9LPU2_9ZZZZ</name>
<sequence>MSINALRFRVGVSGVLGLIWTSAAPGQGPLFGPAVHYAAGDEPLSVAIGDLNGDQAPDLAVANYNSNNVSVLLNESPWPCYADCDQSTGVGVLDLFDFLCFQNSFVNSEPYACDCDTSTGNGVCDIFDFLCIQNAFVSGCP</sequence>